<dbReference type="OrthoDB" id="5959877at2759"/>
<evidence type="ECO:0000313" key="3">
    <source>
        <dbReference type="EMBL" id="PFX32480.1"/>
    </source>
</evidence>
<proteinExistence type="predicted"/>
<feature type="transmembrane region" description="Helical" evidence="2">
    <location>
        <begin position="34"/>
        <end position="58"/>
    </location>
</feature>
<keyword evidence="2" id="KW-1133">Transmembrane helix</keyword>
<evidence type="ECO:0000256" key="2">
    <source>
        <dbReference type="SAM" id="Phobius"/>
    </source>
</evidence>
<sequence>MDDHELNFVSSLGHDSSSKASSERMNRRQSKVSIFHLAAFVFVLGFSFLVAGIVLITLSQTRSSETKKNSALNQTITRKVNSTFGENETIAESRCAFSSEAQLAGLEAFFIKVKEERKHFTPYRSYLTKEKFEPYNPEPQAIKKLTDQTMRLYEELLEIKGGLDVGKLKLHERRQLAVAEHELKHFFGKPYGNNYYTGAWMLGPNQRCTSEPITSLPAHLRVALYIFLKNQNKTLKVAENAMKILPKFREGIQQYKFNLQRGVASGMIRSRSECAEGLNCMKGKYRDLFTRKSPEAVLSWYGVRRDIENFARHVNMQDSSLWINKYGKNMSDSLTNAVVEFIGMPLVSLFDYLENDHMAHCVPSNVSSGLGTRPVDHVYVNGTKTSVKTNQTLDGKERIMKGKDAYAEILSYFTTTKYTPGKH</sequence>
<dbReference type="EMBL" id="LSMT01000022">
    <property type="protein sequence ID" value="PFX32480.1"/>
    <property type="molecule type" value="Genomic_DNA"/>
</dbReference>
<dbReference type="AlphaFoldDB" id="A0A2B4SUD8"/>
<keyword evidence="2" id="KW-0472">Membrane</keyword>
<feature type="compositionally biased region" description="Polar residues" evidence="1">
    <location>
        <begin position="8"/>
        <end position="20"/>
    </location>
</feature>
<reference evidence="4" key="1">
    <citation type="journal article" date="2017" name="bioRxiv">
        <title>Comparative analysis of the genomes of Stylophora pistillata and Acropora digitifera provides evidence for extensive differences between species of corals.</title>
        <authorList>
            <person name="Voolstra C.R."/>
            <person name="Li Y."/>
            <person name="Liew Y.J."/>
            <person name="Baumgarten S."/>
            <person name="Zoccola D."/>
            <person name="Flot J.-F."/>
            <person name="Tambutte S."/>
            <person name="Allemand D."/>
            <person name="Aranda M."/>
        </authorList>
    </citation>
    <scope>NUCLEOTIDE SEQUENCE [LARGE SCALE GENOMIC DNA]</scope>
</reference>
<dbReference type="Proteomes" id="UP000225706">
    <property type="component" value="Unassembled WGS sequence"/>
</dbReference>
<evidence type="ECO:0000256" key="1">
    <source>
        <dbReference type="SAM" id="MobiDB-lite"/>
    </source>
</evidence>
<protein>
    <submittedName>
        <fullName evidence="3">Uncharacterized protein</fullName>
    </submittedName>
</protein>
<gene>
    <name evidence="3" type="ORF">AWC38_SpisGene2683</name>
</gene>
<keyword evidence="4" id="KW-1185">Reference proteome</keyword>
<organism evidence="3 4">
    <name type="scientific">Stylophora pistillata</name>
    <name type="common">Smooth cauliflower coral</name>
    <dbReference type="NCBI Taxonomy" id="50429"/>
    <lineage>
        <taxon>Eukaryota</taxon>
        <taxon>Metazoa</taxon>
        <taxon>Cnidaria</taxon>
        <taxon>Anthozoa</taxon>
        <taxon>Hexacorallia</taxon>
        <taxon>Scleractinia</taxon>
        <taxon>Astrocoeniina</taxon>
        <taxon>Pocilloporidae</taxon>
        <taxon>Stylophora</taxon>
    </lineage>
</organism>
<name>A0A2B4SUD8_STYPI</name>
<keyword evidence="2" id="KW-0812">Transmembrane</keyword>
<evidence type="ECO:0000313" key="4">
    <source>
        <dbReference type="Proteomes" id="UP000225706"/>
    </source>
</evidence>
<accession>A0A2B4SUD8</accession>
<dbReference type="InterPro" id="IPR010281">
    <property type="entry name" value="DUF885"/>
</dbReference>
<feature type="region of interest" description="Disordered" evidence="1">
    <location>
        <begin position="1"/>
        <end position="23"/>
    </location>
</feature>
<dbReference type="PANTHER" id="PTHR33361">
    <property type="entry name" value="GLR0591 PROTEIN"/>
    <property type="match status" value="1"/>
</dbReference>
<dbReference type="PANTHER" id="PTHR33361:SF2">
    <property type="entry name" value="DUF885 DOMAIN-CONTAINING PROTEIN"/>
    <property type="match status" value="1"/>
</dbReference>
<comment type="caution">
    <text evidence="3">The sequence shown here is derived from an EMBL/GenBank/DDBJ whole genome shotgun (WGS) entry which is preliminary data.</text>
</comment>